<sequence length="322" mass="35796">MAVREAIAIIELIVYIPTFLTVLVVLFKQGFTKQLGWIYLLIFTIVRLAGAVFEILHNHNNSNSTYTEWALILQSVGISPLLLSSLGLLKRVIDFTSTHVRSDSGNNIMGLLGARGGLIAKFAAKASADARRSRVIQLLQLPCTIALILCIEGGSDEASSSSTPSEIKSGKTDTKWGIGIFVVIYVILVILTLYSMFEINKTARGEKRILVAVVLALPLIGSRVLYSILDTFHTNHIFNLENGNAIVQLFMANLEEAIVVIMYAVVGLTVHKYGEGGVVSAKEEKLQRKMERRRVRRNEQARVWAEQGTPMEHVYVEQDQRR</sequence>
<accession>S3E581</accession>
<feature type="transmembrane region" description="Helical" evidence="1">
    <location>
        <begin position="175"/>
        <end position="197"/>
    </location>
</feature>
<keyword evidence="4" id="KW-1185">Reference proteome</keyword>
<proteinExistence type="predicted"/>
<feature type="transmembrane region" description="Helical" evidence="1">
    <location>
        <begin position="69"/>
        <end position="89"/>
    </location>
</feature>
<evidence type="ECO:0000259" key="2">
    <source>
        <dbReference type="Pfam" id="PF24800"/>
    </source>
</evidence>
<feature type="transmembrane region" description="Helical" evidence="1">
    <location>
        <begin position="209"/>
        <end position="229"/>
    </location>
</feature>
<dbReference type="AlphaFoldDB" id="S3E581"/>
<evidence type="ECO:0000256" key="1">
    <source>
        <dbReference type="SAM" id="Phobius"/>
    </source>
</evidence>
<evidence type="ECO:0000313" key="3">
    <source>
        <dbReference type="EMBL" id="EPE33568.1"/>
    </source>
</evidence>
<protein>
    <recommendedName>
        <fullName evidence="2">DUF7702 domain-containing protein</fullName>
    </recommendedName>
</protein>
<dbReference type="eggNOG" id="ENOG502SCPV">
    <property type="taxonomic scope" value="Eukaryota"/>
</dbReference>
<keyword evidence="1" id="KW-0812">Transmembrane</keyword>
<feature type="transmembrane region" description="Helical" evidence="1">
    <location>
        <begin position="249"/>
        <end position="270"/>
    </location>
</feature>
<evidence type="ECO:0000313" key="4">
    <source>
        <dbReference type="Proteomes" id="UP000016922"/>
    </source>
</evidence>
<feature type="transmembrane region" description="Helical" evidence="1">
    <location>
        <begin position="38"/>
        <end position="57"/>
    </location>
</feature>
<feature type="transmembrane region" description="Helical" evidence="1">
    <location>
        <begin position="6"/>
        <end position="26"/>
    </location>
</feature>
<dbReference type="HOGENOM" id="CLU_064985_0_1_1"/>
<dbReference type="Pfam" id="PF24800">
    <property type="entry name" value="DUF7702"/>
    <property type="match status" value="2"/>
</dbReference>
<keyword evidence="1" id="KW-1133">Transmembrane helix</keyword>
<dbReference type="OrthoDB" id="3561596at2759"/>
<dbReference type="InterPro" id="IPR056119">
    <property type="entry name" value="DUF7702"/>
</dbReference>
<dbReference type="EMBL" id="KE145357">
    <property type="protein sequence ID" value="EPE33568.1"/>
    <property type="molecule type" value="Genomic_DNA"/>
</dbReference>
<dbReference type="PANTHER" id="PTHR42109">
    <property type="entry name" value="UNPLACED GENOMIC SCAFFOLD UM_SCAF_CONTIG_1.265, WHOLE GENOME SHOTGUN SEQUENCE"/>
    <property type="match status" value="1"/>
</dbReference>
<feature type="transmembrane region" description="Helical" evidence="1">
    <location>
        <begin position="135"/>
        <end position="155"/>
    </location>
</feature>
<dbReference type="OMA" id="MQVIMEW"/>
<dbReference type="PANTHER" id="PTHR42109:SF2">
    <property type="entry name" value="INTEGRAL MEMBRANE PROTEIN"/>
    <property type="match status" value="1"/>
</dbReference>
<dbReference type="RefSeq" id="XP_008078720.1">
    <property type="nucleotide sequence ID" value="XM_008080529.1"/>
</dbReference>
<name>S3E581_GLAL2</name>
<organism evidence="3 4">
    <name type="scientific">Glarea lozoyensis (strain ATCC 20868 / MF5171)</name>
    <dbReference type="NCBI Taxonomy" id="1116229"/>
    <lineage>
        <taxon>Eukaryota</taxon>
        <taxon>Fungi</taxon>
        <taxon>Dikarya</taxon>
        <taxon>Ascomycota</taxon>
        <taxon>Pezizomycotina</taxon>
        <taxon>Leotiomycetes</taxon>
        <taxon>Helotiales</taxon>
        <taxon>Helotiaceae</taxon>
        <taxon>Glarea</taxon>
    </lineage>
</organism>
<gene>
    <name evidence="3" type="ORF">GLAREA_06581</name>
</gene>
<feature type="domain" description="DUF7702" evidence="2">
    <location>
        <begin position="3"/>
        <end position="99"/>
    </location>
</feature>
<reference evidence="3 4" key="1">
    <citation type="journal article" date="2013" name="BMC Genomics">
        <title>Genomics-driven discovery of the pneumocandin biosynthetic gene cluster in the fungus Glarea lozoyensis.</title>
        <authorList>
            <person name="Chen L."/>
            <person name="Yue Q."/>
            <person name="Zhang X."/>
            <person name="Xiang M."/>
            <person name="Wang C."/>
            <person name="Li S."/>
            <person name="Che Y."/>
            <person name="Ortiz-Lopez F.J."/>
            <person name="Bills G.F."/>
            <person name="Liu X."/>
            <person name="An Z."/>
        </authorList>
    </citation>
    <scope>NUCLEOTIDE SEQUENCE [LARGE SCALE GENOMIC DNA]</scope>
    <source>
        <strain evidence="4">ATCC 20868 / MF5171</strain>
    </source>
</reference>
<dbReference type="KEGG" id="glz:GLAREA_06581"/>
<feature type="domain" description="DUF7702" evidence="2">
    <location>
        <begin position="124"/>
        <end position="272"/>
    </location>
</feature>
<dbReference type="Proteomes" id="UP000016922">
    <property type="component" value="Unassembled WGS sequence"/>
</dbReference>
<keyword evidence="1" id="KW-0472">Membrane</keyword>
<dbReference type="GeneID" id="19465634"/>